<dbReference type="InterPro" id="IPR002364">
    <property type="entry name" value="Quin_OxRdtase/zeta-crystal_CS"/>
</dbReference>
<reference evidence="4 5" key="1">
    <citation type="submission" date="2017-07" db="EMBL/GenBank/DDBJ databases">
        <title>Draft whole genome sequences of clinical Proprionibacteriaceae strains.</title>
        <authorList>
            <person name="Bernier A.-M."/>
            <person name="Bernard K."/>
            <person name="Domingo M.-C."/>
        </authorList>
    </citation>
    <scope>NUCLEOTIDE SEQUENCE [LARGE SCALE GENOMIC DNA]</scope>
    <source>
        <strain evidence="4 5">NML 030167</strain>
    </source>
</reference>
<evidence type="ECO:0000256" key="1">
    <source>
        <dbReference type="ARBA" id="ARBA00022857"/>
    </source>
</evidence>
<dbReference type="GO" id="GO:0008270">
    <property type="term" value="F:zinc ion binding"/>
    <property type="evidence" value="ECO:0007669"/>
    <property type="project" value="InterPro"/>
</dbReference>
<dbReference type="Proteomes" id="UP000215896">
    <property type="component" value="Unassembled WGS sequence"/>
</dbReference>
<organism evidence="4 5">
    <name type="scientific">Enemella evansiae</name>
    <dbReference type="NCBI Taxonomy" id="2016499"/>
    <lineage>
        <taxon>Bacteria</taxon>
        <taxon>Bacillati</taxon>
        <taxon>Actinomycetota</taxon>
        <taxon>Actinomycetes</taxon>
        <taxon>Propionibacteriales</taxon>
        <taxon>Propionibacteriaceae</taxon>
        <taxon>Enemella</taxon>
    </lineage>
</organism>
<dbReference type="InterPro" id="IPR011032">
    <property type="entry name" value="GroES-like_sf"/>
</dbReference>
<dbReference type="PANTHER" id="PTHR48106:SF8">
    <property type="entry name" value="OS02G0805600 PROTEIN"/>
    <property type="match status" value="1"/>
</dbReference>
<dbReference type="GO" id="GO:0070402">
    <property type="term" value="F:NADPH binding"/>
    <property type="evidence" value="ECO:0007669"/>
    <property type="project" value="TreeGrafter"/>
</dbReference>
<dbReference type="PROSITE" id="PS01162">
    <property type="entry name" value="QOR_ZETA_CRYSTAL"/>
    <property type="match status" value="1"/>
</dbReference>
<gene>
    <name evidence="4" type="ORF">CGZ94_04830</name>
</gene>
<dbReference type="InterPro" id="IPR020843">
    <property type="entry name" value="ER"/>
</dbReference>
<dbReference type="SMART" id="SM00829">
    <property type="entry name" value="PKS_ER"/>
    <property type="match status" value="1"/>
</dbReference>
<dbReference type="InterPro" id="IPR013149">
    <property type="entry name" value="ADH-like_C"/>
</dbReference>
<dbReference type="CDD" id="cd05276">
    <property type="entry name" value="p53_inducible_oxidoreductase"/>
    <property type="match status" value="1"/>
</dbReference>
<dbReference type="InterPro" id="IPR036291">
    <property type="entry name" value="NAD(P)-bd_dom_sf"/>
</dbReference>
<evidence type="ECO:0000313" key="4">
    <source>
        <dbReference type="EMBL" id="OYO16329.1"/>
    </source>
</evidence>
<keyword evidence="1" id="KW-0521">NADP</keyword>
<dbReference type="Gene3D" id="3.40.50.720">
    <property type="entry name" value="NAD(P)-binding Rossmann-like Domain"/>
    <property type="match status" value="1"/>
</dbReference>
<dbReference type="Gene3D" id="3.90.180.10">
    <property type="entry name" value="Medium-chain alcohol dehydrogenases, catalytic domain"/>
    <property type="match status" value="1"/>
</dbReference>
<feature type="domain" description="Enoyl reductase (ER)" evidence="3">
    <location>
        <begin position="10"/>
        <end position="318"/>
    </location>
</feature>
<keyword evidence="2" id="KW-0560">Oxidoreductase</keyword>
<dbReference type="SUPFAM" id="SSF50129">
    <property type="entry name" value="GroES-like"/>
    <property type="match status" value="1"/>
</dbReference>
<dbReference type="SUPFAM" id="SSF51735">
    <property type="entry name" value="NAD(P)-binding Rossmann-fold domains"/>
    <property type="match status" value="1"/>
</dbReference>
<dbReference type="Pfam" id="PF00107">
    <property type="entry name" value="ADH_zinc_N"/>
    <property type="match status" value="1"/>
</dbReference>
<keyword evidence="5" id="KW-1185">Reference proteome</keyword>
<dbReference type="AlphaFoldDB" id="A0A255GKH8"/>
<comment type="caution">
    <text evidence="4">The sequence shown here is derived from an EMBL/GenBank/DDBJ whole genome shotgun (WGS) entry which is preliminary data.</text>
</comment>
<proteinExistence type="predicted"/>
<dbReference type="InterPro" id="IPR013154">
    <property type="entry name" value="ADH-like_N"/>
</dbReference>
<accession>A0A255GKH8</accession>
<dbReference type="PANTHER" id="PTHR48106">
    <property type="entry name" value="QUINONE OXIDOREDUCTASE PIG3-RELATED"/>
    <property type="match status" value="1"/>
</dbReference>
<dbReference type="Pfam" id="PF08240">
    <property type="entry name" value="ADH_N"/>
    <property type="match status" value="1"/>
</dbReference>
<dbReference type="EMBL" id="NMVO01000004">
    <property type="protein sequence ID" value="OYO16329.1"/>
    <property type="molecule type" value="Genomic_DNA"/>
</dbReference>
<evidence type="ECO:0000256" key="2">
    <source>
        <dbReference type="ARBA" id="ARBA00023002"/>
    </source>
</evidence>
<name>A0A255GKH8_9ACTN</name>
<sequence length="320" mass="33101">MKAVVAEGSGEPDVLRVTEVPTPRPKPGQVLIKVIAAGVNRADVMQRRGFYPPPPGESEVIGLEVSGSIAQVTDGVEGWQVGDECLALLAGGGYAEYVAVDAGQVVPLPPGVDAVTAAGVLEVAATVQSNAEIAHLSPGDAYLVHGGAGGIGSFAIQYAKALGCTVFTTAGSAEKLAYCRDLGADHAIDYHDDWVAAVRDAGGVDVILDNMGAKYLESNLAALRPDGRLTVIGLMGGRKAELNLGELLAKRGSVAATSLRSRPAEQKAAICAGVVDRIWPMFADGQIKPAPTEVFPLADVVAAHEYFDSGEHRGKIVLTV</sequence>
<protein>
    <submittedName>
        <fullName evidence="4">NAD(P)H-quinone oxidoreductase</fullName>
    </submittedName>
</protein>
<dbReference type="OrthoDB" id="9780520at2"/>
<dbReference type="GO" id="GO:0016651">
    <property type="term" value="F:oxidoreductase activity, acting on NAD(P)H"/>
    <property type="evidence" value="ECO:0007669"/>
    <property type="project" value="TreeGrafter"/>
</dbReference>
<dbReference type="NCBIfam" id="TIGR02824">
    <property type="entry name" value="quinone_pig3"/>
    <property type="match status" value="1"/>
</dbReference>
<evidence type="ECO:0000259" key="3">
    <source>
        <dbReference type="SMART" id="SM00829"/>
    </source>
</evidence>
<dbReference type="InterPro" id="IPR014189">
    <property type="entry name" value="Quinone_OxRdtase_PIG3"/>
</dbReference>
<evidence type="ECO:0000313" key="5">
    <source>
        <dbReference type="Proteomes" id="UP000215896"/>
    </source>
</evidence>